<reference evidence="2 3" key="1">
    <citation type="journal article" date="2019" name="Genome Biol. Evol.">
        <title>Insights into the evolution of the New World diploid cottons (Gossypium, subgenus Houzingenia) based on genome sequencing.</title>
        <authorList>
            <person name="Grover C.E."/>
            <person name="Arick M.A. 2nd"/>
            <person name="Thrash A."/>
            <person name="Conover J.L."/>
            <person name="Sanders W.S."/>
            <person name="Peterson D.G."/>
            <person name="Frelichowski J.E."/>
            <person name="Scheffler J.A."/>
            <person name="Scheffler B.E."/>
            <person name="Wendel J.F."/>
        </authorList>
    </citation>
    <scope>NUCLEOTIDE SEQUENCE [LARGE SCALE GENOMIC DNA]</scope>
    <source>
        <strain evidence="2">57</strain>
        <tissue evidence="2">Leaf</tissue>
    </source>
</reference>
<name>A0A7J8U216_9ROSI</name>
<dbReference type="Proteomes" id="UP000593573">
    <property type="component" value="Unassembled WGS sequence"/>
</dbReference>
<protein>
    <submittedName>
        <fullName evidence="2">Uncharacterized protein</fullName>
    </submittedName>
</protein>
<gene>
    <name evidence="2" type="ORF">Goklo_028608</name>
</gene>
<organism evidence="2 3">
    <name type="scientific">Gossypium klotzschianum</name>
    <dbReference type="NCBI Taxonomy" id="34286"/>
    <lineage>
        <taxon>Eukaryota</taxon>
        <taxon>Viridiplantae</taxon>
        <taxon>Streptophyta</taxon>
        <taxon>Embryophyta</taxon>
        <taxon>Tracheophyta</taxon>
        <taxon>Spermatophyta</taxon>
        <taxon>Magnoliopsida</taxon>
        <taxon>eudicotyledons</taxon>
        <taxon>Gunneridae</taxon>
        <taxon>Pentapetalae</taxon>
        <taxon>rosids</taxon>
        <taxon>malvids</taxon>
        <taxon>Malvales</taxon>
        <taxon>Malvaceae</taxon>
        <taxon>Malvoideae</taxon>
        <taxon>Gossypium</taxon>
    </lineage>
</organism>
<dbReference type="EMBL" id="JABFAB010000003">
    <property type="protein sequence ID" value="MBA0644450.1"/>
    <property type="molecule type" value="Genomic_DNA"/>
</dbReference>
<evidence type="ECO:0000313" key="2">
    <source>
        <dbReference type="EMBL" id="MBA0644450.1"/>
    </source>
</evidence>
<sequence>MTVVEFVVKLGPNKKRDKLKCFLYDVPHILKKYSKKSSLSKKEKPMGKALGLGSSTRGVKANGVESEKKLIECFLCHGPYRLRKCPKNSVIEGDDRADKESKKLDSSKGKTKAKRAKRSKTKRLKCFLCRGPHELRNCPKQGDKFVMKIVKLGPMRLNSSEALELAESLTKLPLIREVGGASDFNGKEVMQVGQLTRVNAT</sequence>
<proteinExistence type="predicted"/>
<feature type="compositionally biased region" description="Basic residues" evidence="1">
    <location>
        <begin position="109"/>
        <end position="118"/>
    </location>
</feature>
<comment type="caution">
    <text evidence="2">The sequence shown here is derived from an EMBL/GenBank/DDBJ whole genome shotgun (WGS) entry which is preliminary data.</text>
</comment>
<dbReference type="OrthoDB" id="1000367at2759"/>
<evidence type="ECO:0000256" key="1">
    <source>
        <dbReference type="SAM" id="MobiDB-lite"/>
    </source>
</evidence>
<feature type="non-terminal residue" evidence="2">
    <location>
        <position position="1"/>
    </location>
</feature>
<dbReference type="AlphaFoldDB" id="A0A7J8U216"/>
<accession>A0A7J8U216</accession>
<keyword evidence="3" id="KW-1185">Reference proteome</keyword>
<feature type="region of interest" description="Disordered" evidence="1">
    <location>
        <begin position="91"/>
        <end position="118"/>
    </location>
</feature>
<evidence type="ECO:0000313" key="3">
    <source>
        <dbReference type="Proteomes" id="UP000593573"/>
    </source>
</evidence>
<feature type="compositionally biased region" description="Basic and acidic residues" evidence="1">
    <location>
        <begin position="93"/>
        <end position="108"/>
    </location>
</feature>